<reference evidence="2 3" key="1">
    <citation type="journal article" date="2015" name="Nature">
        <title>rRNA introns, odd ribosomes, and small enigmatic genomes across a large radiation of phyla.</title>
        <authorList>
            <person name="Brown C.T."/>
            <person name="Hug L.A."/>
            <person name="Thomas B.C."/>
            <person name="Sharon I."/>
            <person name="Castelle C.J."/>
            <person name="Singh A."/>
            <person name="Wilkins M.J."/>
            <person name="Williams K.H."/>
            <person name="Banfield J.F."/>
        </authorList>
    </citation>
    <scope>NUCLEOTIDE SEQUENCE [LARGE SCALE GENOMIC DNA]</scope>
</reference>
<dbReference type="STRING" id="1618665.UY55_C0005G0022"/>
<feature type="transmembrane region" description="Helical" evidence="1">
    <location>
        <begin position="46"/>
        <end position="68"/>
    </location>
</feature>
<keyword evidence="1" id="KW-0472">Membrane</keyword>
<sequence length="110" mass="12047">MSAMPKIQTWLGVLYAFFGAIVGFFVGYVTALIFKIFMGYMSLAQGWILGSWVILLLIVLGWTASLLSTMRVKAVAASNWVVFSSFFAAALLIMIIISLLSPQGFAIWGL</sequence>
<evidence type="ECO:0000313" key="3">
    <source>
        <dbReference type="Proteomes" id="UP000034224"/>
    </source>
</evidence>
<feature type="transmembrane region" description="Helical" evidence="1">
    <location>
        <begin position="12"/>
        <end position="34"/>
    </location>
</feature>
<evidence type="ECO:0000256" key="1">
    <source>
        <dbReference type="SAM" id="Phobius"/>
    </source>
</evidence>
<keyword evidence="1" id="KW-0812">Transmembrane</keyword>
<proteinExistence type="predicted"/>
<feature type="transmembrane region" description="Helical" evidence="1">
    <location>
        <begin position="80"/>
        <end position="100"/>
    </location>
</feature>
<dbReference type="Proteomes" id="UP000034224">
    <property type="component" value="Unassembled WGS sequence"/>
</dbReference>
<keyword evidence="1" id="KW-1133">Transmembrane helix</keyword>
<dbReference type="EMBL" id="LCQK01000005">
    <property type="protein sequence ID" value="KKW14674.1"/>
    <property type="molecule type" value="Genomic_DNA"/>
</dbReference>
<protein>
    <submittedName>
        <fullName evidence="2">Uncharacterized protein</fullName>
    </submittedName>
</protein>
<dbReference type="AlphaFoldDB" id="A0A0G1Z6Y2"/>
<name>A0A0G1Z6Y2_9BACT</name>
<evidence type="ECO:0000313" key="2">
    <source>
        <dbReference type="EMBL" id="KKW14674.1"/>
    </source>
</evidence>
<organism evidence="2 3">
    <name type="scientific">Candidatus Jorgensenbacteria bacterium GW2011_GWB1_50_10</name>
    <dbReference type="NCBI Taxonomy" id="1618665"/>
    <lineage>
        <taxon>Bacteria</taxon>
        <taxon>Candidatus Joergenseniibacteriota</taxon>
    </lineage>
</organism>
<comment type="caution">
    <text evidence="2">The sequence shown here is derived from an EMBL/GenBank/DDBJ whole genome shotgun (WGS) entry which is preliminary data.</text>
</comment>
<accession>A0A0G1Z6Y2</accession>
<gene>
    <name evidence="2" type="ORF">UY55_C0005G0022</name>
</gene>